<evidence type="ECO:0000256" key="1">
    <source>
        <dbReference type="SAM" id="Phobius"/>
    </source>
</evidence>
<feature type="transmembrane region" description="Helical" evidence="1">
    <location>
        <begin position="35"/>
        <end position="54"/>
    </location>
</feature>
<keyword evidence="1" id="KW-0472">Membrane</keyword>
<comment type="caution">
    <text evidence="2">The sequence shown here is derived from an EMBL/GenBank/DDBJ whole genome shotgun (WGS) entry which is preliminary data.</text>
</comment>
<name>A0A5B0PM18_PUCGR</name>
<sequence length="466" mass="52964">MANYTLQSIALNQLLVQAIELDPPQSVPILLMSTYYLEPVAGILWALSAIPAIRKEGFWFFKTEKNGMIRPNTRTLIPIFLLFYIAFSMATIHFFQKDFNKSYLSTTTIALSLSTYPFMLCTGWTKVWNVLRALPLTKYGLVNAHSTKTYFKPRIINLLSIFFYAFPFVFAGPQVFLITLYTTEITQIYNEHNNSFLAIISGNLEAATIYQLNIEASARIASIQERGEKVLILSRLISFGYWLYILALFLMMLFGHLFVLQAVRYQLRTFRQVLQPQIPLTLSILQLAEARPELRPTPASAPFKTPSGAYTIETQRKTPPALGSFSRWLPSLRHDQNFLEQSVSSNSFDDSGLKNQQPWQISNHMVIQSQCKSLKTYQVNLVWQVIGNSTIMVVIAVLDMIIFTNVLQIPTRHSISDLNWFAITMANVSWLCTIGIPLGLVSVVVAFSSPITTLRETSEVVNEFDY</sequence>
<dbReference type="AlphaFoldDB" id="A0A5B0PM18"/>
<evidence type="ECO:0000313" key="3">
    <source>
        <dbReference type="Proteomes" id="UP000325313"/>
    </source>
</evidence>
<feature type="transmembrane region" description="Helical" evidence="1">
    <location>
        <begin position="381"/>
        <end position="403"/>
    </location>
</feature>
<dbReference type="Proteomes" id="UP000325313">
    <property type="component" value="Unassembled WGS sequence"/>
</dbReference>
<protein>
    <submittedName>
        <fullName evidence="2">Uncharacterized protein</fullName>
    </submittedName>
</protein>
<dbReference type="EMBL" id="VDEP01000337">
    <property type="protein sequence ID" value="KAA1102665.1"/>
    <property type="molecule type" value="Genomic_DNA"/>
</dbReference>
<keyword evidence="1" id="KW-1133">Transmembrane helix</keyword>
<organism evidence="2 3">
    <name type="scientific">Puccinia graminis f. sp. tritici</name>
    <dbReference type="NCBI Taxonomy" id="56615"/>
    <lineage>
        <taxon>Eukaryota</taxon>
        <taxon>Fungi</taxon>
        <taxon>Dikarya</taxon>
        <taxon>Basidiomycota</taxon>
        <taxon>Pucciniomycotina</taxon>
        <taxon>Pucciniomycetes</taxon>
        <taxon>Pucciniales</taxon>
        <taxon>Pucciniaceae</taxon>
        <taxon>Puccinia</taxon>
    </lineage>
</organism>
<feature type="transmembrane region" description="Helical" evidence="1">
    <location>
        <begin position="155"/>
        <end position="181"/>
    </location>
</feature>
<keyword evidence="1" id="KW-0812">Transmembrane</keyword>
<gene>
    <name evidence="2" type="ORF">PGTUg99_029645</name>
</gene>
<proteinExistence type="predicted"/>
<feature type="transmembrane region" description="Helical" evidence="1">
    <location>
        <begin position="115"/>
        <end position="134"/>
    </location>
</feature>
<feature type="transmembrane region" description="Helical" evidence="1">
    <location>
        <begin position="423"/>
        <end position="447"/>
    </location>
</feature>
<feature type="transmembrane region" description="Helical" evidence="1">
    <location>
        <begin position="75"/>
        <end position="95"/>
    </location>
</feature>
<accession>A0A5B0PM18</accession>
<feature type="transmembrane region" description="Helical" evidence="1">
    <location>
        <begin position="241"/>
        <end position="263"/>
    </location>
</feature>
<evidence type="ECO:0000313" key="2">
    <source>
        <dbReference type="EMBL" id="KAA1102665.1"/>
    </source>
</evidence>
<reference evidence="2 3" key="1">
    <citation type="submission" date="2019-05" db="EMBL/GenBank/DDBJ databases">
        <title>Emergence of the Ug99 lineage of the wheat stem rust pathogen through somatic hybridization.</title>
        <authorList>
            <person name="Li F."/>
            <person name="Upadhyaya N.M."/>
            <person name="Sperschneider J."/>
            <person name="Matny O."/>
            <person name="Nguyen-Phuc H."/>
            <person name="Mago R."/>
            <person name="Raley C."/>
            <person name="Miller M.E."/>
            <person name="Silverstein K.A.T."/>
            <person name="Henningsen E."/>
            <person name="Hirsch C.D."/>
            <person name="Visser B."/>
            <person name="Pretorius Z.A."/>
            <person name="Steffenson B.J."/>
            <person name="Schwessinger B."/>
            <person name="Dodds P.N."/>
            <person name="Figueroa M."/>
        </authorList>
    </citation>
    <scope>NUCLEOTIDE SEQUENCE [LARGE SCALE GENOMIC DNA]</scope>
    <source>
        <strain evidence="2 3">Ug99</strain>
    </source>
</reference>